<dbReference type="InterPro" id="IPR057744">
    <property type="entry name" value="OTAase-like"/>
</dbReference>
<dbReference type="PANTHER" id="PTHR43135">
    <property type="entry name" value="ALPHA-D-RIBOSE 1-METHYLPHOSPHONATE 5-TRIPHOSPHATE DIPHOSPHATASE"/>
    <property type="match status" value="1"/>
</dbReference>
<dbReference type="InterPro" id="IPR011059">
    <property type="entry name" value="Metal-dep_hydrolase_composite"/>
</dbReference>
<keyword evidence="4" id="KW-1185">Reference proteome</keyword>
<feature type="signal peptide" evidence="1">
    <location>
        <begin position="1"/>
        <end position="18"/>
    </location>
</feature>
<evidence type="ECO:0000256" key="1">
    <source>
        <dbReference type="SAM" id="SignalP"/>
    </source>
</evidence>
<keyword evidence="1" id="KW-0732">Signal</keyword>
<dbReference type="Proteomes" id="UP001595607">
    <property type="component" value="Unassembled WGS sequence"/>
</dbReference>
<dbReference type="Pfam" id="PF01979">
    <property type="entry name" value="Amidohydro_1"/>
    <property type="match status" value="1"/>
</dbReference>
<dbReference type="SUPFAM" id="SSF51556">
    <property type="entry name" value="Metallo-dependent hydrolases"/>
    <property type="match status" value="1"/>
</dbReference>
<gene>
    <name evidence="3" type="ORF">ACFONP_08715</name>
</gene>
<protein>
    <submittedName>
        <fullName evidence="3">Amidohydrolase family protein</fullName>
    </submittedName>
</protein>
<organism evidence="3 4">
    <name type="scientific">Parvularcula lutaonensis</name>
    <dbReference type="NCBI Taxonomy" id="491923"/>
    <lineage>
        <taxon>Bacteria</taxon>
        <taxon>Pseudomonadati</taxon>
        <taxon>Pseudomonadota</taxon>
        <taxon>Alphaproteobacteria</taxon>
        <taxon>Parvularculales</taxon>
        <taxon>Parvularculaceae</taxon>
        <taxon>Parvularcula</taxon>
    </lineage>
</organism>
<dbReference type="InterPro" id="IPR051781">
    <property type="entry name" value="Metallo-dep_Hydrolase"/>
</dbReference>
<feature type="domain" description="Amidohydrolase-related" evidence="2">
    <location>
        <begin position="80"/>
        <end position="431"/>
    </location>
</feature>
<comment type="caution">
    <text evidence="3">The sequence shown here is derived from an EMBL/GenBank/DDBJ whole genome shotgun (WGS) entry which is preliminary data.</text>
</comment>
<feature type="chain" id="PRO_5047066981" evidence="1">
    <location>
        <begin position="19"/>
        <end position="436"/>
    </location>
</feature>
<dbReference type="InterPro" id="IPR032466">
    <property type="entry name" value="Metal_Hydrolase"/>
</dbReference>
<dbReference type="InterPro" id="IPR006680">
    <property type="entry name" value="Amidohydro-rel"/>
</dbReference>
<dbReference type="Gene3D" id="2.30.40.10">
    <property type="entry name" value="Urease, subunit C, domain 1"/>
    <property type="match status" value="1"/>
</dbReference>
<proteinExistence type="predicted"/>
<dbReference type="PANTHER" id="PTHR43135:SF3">
    <property type="entry name" value="ALPHA-D-RIBOSE 1-METHYLPHOSPHONATE 5-TRIPHOSPHATE DIPHOSPHATASE"/>
    <property type="match status" value="1"/>
</dbReference>
<dbReference type="EMBL" id="JBHRVA010000002">
    <property type="protein sequence ID" value="MFC3302812.1"/>
    <property type="molecule type" value="Genomic_DNA"/>
</dbReference>
<dbReference type="RefSeq" id="WP_189571655.1">
    <property type="nucleotide sequence ID" value="NZ_BMXU01000001.1"/>
</dbReference>
<sequence>MVRFLFAASALALGTAQAADVTVLRTDRLVAVPGDSSPKAATILIEDDKILEVRDGRISDRALSEEGHTVEASYDLGGHTVLPGFIDGHVHITSENNPRGRLQRVELSSADRALMGAGFAKKTLMAGFTTVRDVGADGEAIFALRSGIERGDVPGPRILASGNSVSITGGHGDGTQGYALEVAELLKSPAVCDGADDCRRAVREQIRRGADHIKITATGGVLSNTQTGTEQQFTNEELAAIVDAANKMGRDVTAHAHGKGGIEAALNAGVRTIEHGTYLDDRTIRAFRRNDAFLVPTLLAGATVAEWAKDPNTFLTPAQRAKSAEVGPLMQEMGRRAHEGGVKIAFGTDSGVSKHGENAKEFALMVDAGMTEEEAIRAATVVGSQNIRMEDKIGTIEAGKLADIIAVEGDPLSDIELLQTAVNFVMKDGEVFKAPQ</sequence>
<evidence type="ECO:0000313" key="4">
    <source>
        <dbReference type="Proteomes" id="UP001595607"/>
    </source>
</evidence>
<reference evidence="4" key="1">
    <citation type="journal article" date="2019" name="Int. J. Syst. Evol. Microbiol.">
        <title>The Global Catalogue of Microorganisms (GCM) 10K type strain sequencing project: providing services to taxonomists for standard genome sequencing and annotation.</title>
        <authorList>
            <consortium name="The Broad Institute Genomics Platform"/>
            <consortium name="The Broad Institute Genome Sequencing Center for Infectious Disease"/>
            <person name="Wu L."/>
            <person name="Ma J."/>
        </authorList>
    </citation>
    <scope>NUCLEOTIDE SEQUENCE [LARGE SCALE GENOMIC DNA]</scope>
    <source>
        <strain evidence="4">KCTC 22245</strain>
    </source>
</reference>
<accession>A0ABV7MD06</accession>
<dbReference type="SUPFAM" id="SSF51338">
    <property type="entry name" value="Composite domain of metallo-dependent hydrolases"/>
    <property type="match status" value="1"/>
</dbReference>
<evidence type="ECO:0000313" key="3">
    <source>
        <dbReference type="EMBL" id="MFC3302812.1"/>
    </source>
</evidence>
<dbReference type="CDD" id="cd01299">
    <property type="entry name" value="Met_dep_hydrolase_A"/>
    <property type="match status" value="1"/>
</dbReference>
<dbReference type="Gene3D" id="3.20.20.140">
    <property type="entry name" value="Metal-dependent hydrolases"/>
    <property type="match status" value="1"/>
</dbReference>
<name>A0ABV7MD06_9PROT</name>
<evidence type="ECO:0000259" key="2">
    <source>
        <dbReference type="Pfam" id="PF01979"/>
    </source>
</evidence>